<dbReference type="GO" id="GO:0009231">
    <property type="term" value="P:riboflavin biosynthetic process"/>
    <property type="evidence" value="ECO:0007669"/>
    <property type="project" value="InterPro"/>
</dbReference>
<dbReference type="Gene3D" id="3.40.430.10">
    <property type="entry name" value="Dihydrofolate Reductase, subunit A"/>
    <property type="match status" value="1"/>
</dbReference>
<dbReference type="RefSeq" id="WP_091836210.1">
    <property type="nucleotide sequence ID" value="NZ_FOAN01000005.1"/>
</dbReference>
<dbReference type="InterPro" id="IPR002734">
    <property type="entry name" value="RibDG_C"/>
</dbReference>
<evidence type="ECO:0000259" key="1">
    <source>
        <dbReference type="Pfam" id="PF01872"/>
    </source>
</evidence>
<dbReference type="InterPro" id="IPR050765">
    <property type="entry name" value="Riboflavin_Biosynth_HTPR"/>
</dbReference>
<evidence type="ECO:0000313" key="3">
    <source>
        <dbReference type="Proteomes" id="UP000199664"/>
    </source>
</evidence>
<dbReference type="Proteomes" id="UP000199664">
    <property type="component" value="Unassembled WGS sequence"/>
</dbReference>
<dbReference type="GO" id="GO:0008703">
    <property type="term" value="F:5-amino-6-(5-phosphoribosylamino)uracil reductase activity"/>
    <property type="evidence" value="ECO:0007669"/>
    <property type="project" value="InterPro"/>
</dbReference>
<dbReference type="AlphaFoldDB" id="A0A1H7SH65"/>
<gene>
    <name evidence="2" type="ORF">SAMN04515666_10560</name>
</gene>
<proteinExistence type="predicted"/>
<protein>
    <submittedName>
        <fullName evidence="2">Dihydrofolate reductase</fullName>
    </submittedName>
</protein>
<feature type="domain" description="Bacterial bifunctional deaminase-reductase C-terminal" evidence="1">
    <location>
        <begin position="3"/>
        <end position="180"/>
    </location>
</feature>
<dbReference type="Pfam" id="PF01872">
    <property type="entry name" value="RibD_C"/>
    <property type="match status" value="1"/>
</dbReference>
<dbReference type="SUPFAM" id="SSF53597">
    <property type="entry name" value="Dihydrofolate reductase-like"/>
    <property type="match status" value="1"/>
</dbReference>
<dbReference type="PANTHER" id="PTHR38011">
    <property type="entry name" value="DIHYDROFOLATE REDUCTASE FAMILY PROTEIN (AFU_ORTHOLOGUE AFUA_8G06820)"/>
    <property type="match status" value="1"/>
</dbReference>
<dbReference type="EMBL" id="FOAN01000005">
    <property type="protein sequence ID" value="SEL71835.1"/>
    <property type="molecule type" value="Genomic_DNA"/>
</dbReference>
<keyword evidence="3" id="KW-1185">Reference proteome</keyword>
<dbReference type="InterPro" id="IPR024072">
    <property type="entry name" value="DHFR-like_dom_sf"/>
</dbReference>
<organism evidence="2 3">
    <name type="scientific">Bosea lupini</name>
    <dbReference type="NCBI Taxonomy" id="1036779"/>
    <lineage>
        <taxon>Bacteria</taxon>
        <taxon>Pseudomonadati</taxon>
        <taxon>Pseudomonadota</taxon>
        <taxon>Alphaproteobacteria</taxon>
        <taxon>Hyphomicrobiales</taxon>
        <taxon>Boseaceae</taxon>
        <taxon>Bosea</taxon>
    </lineage>
</organism>
<accession>A0A1H7SH65</accession>
<sequence>MRKLVVTQYISLDGVIEDPVGMENSGLGDWTGPFSRGPEGERLKQEELDAAGSLLLGRRTYDAFAAVWPHVTDSPFADQINALPKHVASTTLTNAEWQGTAILAGDALAAIAALKQAPGGDILVYGSLKLVHGLQRAGLVDAYNLMVYPVVLGAGGRLFAEGVRSNLALAAATTLGGGIQWLRYEARP</sequence>
<name>A0A1H7SH65_9HYPH</name>
<dbReference type="OrthoDB" id="7342392at2"/>
<dbReference type="PANTHER" id="PTHR38011:SF11">
    <property type="entry name" value="2,5-DIAMINO-6-RIBOSYLAMINO-4(3H)-PYRIMIDINONE 5'-PHOSPHATE REDUCTASE"/>
    <property type="match status" value="1"/>
</dbReference>
<reference evidence="3" key="1">
    <citation type="submission" date="2016-10" db="EMBL/GenBank/DDBJ databases">
        <authorList>
            <person name="Varghese N."/>
            <person name="Submissions S."/>
        </authorList>
    </citation>
    <scope>NUCLEOTIDE SEQUENCE [LARGE SCALE GENOMIC DNA]</scope>
    <source>
        <strain evidence="3">LMG 26383,CCUG 61248,R- 45681</strain>
    </source>
</reference>
<evidence type="ECO:0000313" key="2">
    <source>
        <dbReference type="EMBL" id="SEL71835.1"/>
    </source>
</evidence>
<dbReference type="STRING" id="1036779.SAMN04515666_10560"/>